<dbReference type="InterPro" id="IPR007555">
    <property type="entry name" value="DUF499"/>
</dbReference>
<dbReference type="EMBL" id="SWMS01000039">
    <property type="protein sequence ID" value="TKG60249.1"/>
    <property type="molecule type" value="Genomic_DNA"/>
</dbReference>
<keyword evidence="2" id="KW-0547">Nucleotide-binding</keyword>
<proteinExistence type="predicted"/>
<evidence type="ECO:0000313" key="2">
    <source>
        <dbReference type="EMBL" id="TKG60249.1"/>
    </source>
</evidence>
<dbReference type="Proteomes" id="UP000309992">
    <property type="component" value="Unassembled WGS sequence"/>
</dbReference>
<evidence type="ECO:0000256" key="1">
    <source>
        <dbReference type="SAM" id="MobiDB-lite"/>
    </source>
</evidence>
<organism evidence="2 3">
    <name type="scientific">Prauserella endophytica</name>
    <dbReference type="NCBI Taxonomy" id="1592324"/>
    <lineage>
        <taxon>Bacteria</taxon>
        <taxon>Bacillati</taxon>
        <taxon>Actinomycetota</taxon>
        <taxon>Actinomycetes</taxon>
        <taxon>Pseudonocardiales</taxon>
        <taxon>Pseudonocardiaceae</taxon>
        <taxon>Prauserella</taxon>
        <taxon>Prauserella coralliicola group</taxon>
    </lineage>
</organism>
<dbReference type="GO" id="GO:0005524">
    <property type="term" value="F:ATP binding"/>
    <property type="evidence" value="ECO:0007669"/>
    <property type="project" value="UniProtKB-KW"/>
</dbReference>
<accession>A0ABY2RTP8</accession>
<dbReference type="RefSeq" id="WP_116051372.1">
    <property type="nucleotide sequence ID" value="NZ_SWMS01000039.1"/>
</dbReference>
<keyword evidence="2" id="KW-0067">ATP-binding</keyword>
<gene>
    <name evidence="2" type="ORF">FCN18_35795</name>
</gene>
<feature type="compositionally biased region" description="Low complexity" evidence="1">
    <location>
        <begin position="880"/>
        <end position="910"/>
    </location>
</feature>
<sequence>MTKGVTPWWKALKIRPEIVNAAGQIDDVQMSLFQAVHGTGRDKPPYADATYYGEITHPTGRLIDLLTEIAIRVGGGSDYLKARAVTRLDQGMGGGKSHACIGAYHLIANPEALFATELGKGVISRAKARIGRDLPDDLDNPHVVVLPCDNMTPGAGVQELDGPAVNLYERFLWRLFGKDYTLFERYRPFWSDKSKIAEAIKAVNRPVLIIVDEVLDYVGNGLDGAQKPDLAAQDMAFLRALLDVVNDVPRVALLMVMIASERDKTALSDEAKDRRDDLNGLLDRNGLPATVTEVGDFADILRRRLFDAEPAAEVLSATAALYKPVLDNKAWNKHVWDSIGAEWRRRWNDEVAACYPFHPMLMSVAKEEWSKVTGFQRVRSTIRIFAATVYAQQQRGKAGEWVPALIGPGDLPLSDSSVREALLGSGLVEDDRTIANYRSLAEIEVVNHDDAAGTARRQDLARTPTIWTETNPRVAERAATFIFLASIVGTLRPGRGRGASAPEVKAATSVPDANYSLTDADTVVEELVHPDRGMSAVEIVPGQGNNKPARYFLSTRLTHRMLVNNIRRTVTEAERDEVLFEFAQGLSNGGPFRELMFVEADTARPAADVLATAGLDTAHTTRLIVLDPAQFSLRNGMEAPTMEALTVAMGLGEGTQKLPVQWGSSAVYALVNTQRRGLARGVAVEYLARQKALAAPEVQGDDDLKATGTKDLASAKQQLEKAVKRAYQHVVYLTQPDPDGERYLDQLAFDDENHTALDGTLVWKSLAARDKVFDKGQFDPKALLHNLRDQDYGRTLSDLRAAFYSAPRLPLLFAGDRDLQQAIYDAAETGLVDIVDGSGGRVVVTAPGQVNLTSAGLRLAKPQPKTCEHCGQADHTGTCPTAQSASATGSAAATTPPGGATSGAATGSAGNKEDNGSPAATEKQAAFSFTSNLLANSGNSDAFAALFKTLYMALDERQISYLQGTLQLVVDADTANDLQQNMDELGISGTIKDI</sequence>
<feature type="region of interest" description="Disordered" evidence="1">
    <location>
        <begin position="870"/>
        <end position="922"/>
    </location>
</feature>
<protein>
    <submittedName>
        <fullName evidence="2">ATP-binding protein</fullName>
    </submittedName>
</protein>
<evidence type="ECO:0000313" key="3">
    <source>
        <dbReference type="Proteomes" id="UP000309992"/>
    </source>
</evidence>
<reference evidence="2 3" key="1">
    <citation type="journal article" date="2015" name="Antonie Van Leeuwenhoek">
        <title>Prauserella endophytica sp. nov., an endophytic actinobacterium isolated from Tamarix taklamakanensis.</title>
        <authorList>
            <person name="Liu J.M."/>
            <person name="Habden X."/>
            <person name="Guo L."/>
            <person name="Tuo L."/>
            <person name="Jiang Z.K."/>
            <person name="Liu S.W."/>
            <person name="Liu X.F."/>
            <person name="Chen L."/>
            <person name="Li R.F."/>
            <person name="Zhang Y.Q."/>
            <person name="Sun C.H."/>
        </authorList>
    </citation>
    <scope>NUCLEOTIDE SEQUENCE [LARGE SCALE GENOMIC DNA]</scope>
    <source>
        <strain evidence="2 3">CGMCC 4.7182</strain>
    </source>
</reference>
<dbReference type="Pfam" id="PF04465">
    <property type="entry name" value="DUF499"/>
    <property type="match status" value="1"/>
</dbReference>
<keyword evidence="3" id="KW-1185">Reference proteome</keyword>
<name>A0ABY2RTP8_9PSEU</name>
<comment type="caution">
    <text evidence="2">The sequence shown here is derived from an EMBL/GenBank/DDBJ whole genome shotgun (WGS) entry which is preliminary data.</text>
</comment>